<protein>
    <submittedName>
        <fullName evidence="2">Uncharacterized protein</fullName>
    </submittedName>
</protein>
<comment type="caution">
    <text evidence="2">The sequence shown here is derived from an EMBL/GenBank/DDBJ whole genome shotgun (WGS) entry which is preliminary data.</text>
</comment>
<evidence type="ECO:0000256" key="1">
    <source>
        <dbReference type="SAM" id="Coils"/>
    </source>
</evidence>
<dbReference type="Proteomes" id="UP000639516">
    <property type="component" value="Unassembled WGS sequence"/>
</dbReference>
<accession>A0ABR7UJQ9</accession>
<sequence>MPSHWKKRLQDLIDLTNDRIRRLEAGETLRMAVGVHSADATRQTIENERAIVVRLQQTIEALNAAVQNRHSSTG</sequence>
<gene>
    <name evidence="2" type="ORF">HA482_38685</name>
</gene>
<name>A0ABR7UJQ9_9BRAD</name>
<feature type="coiled-coil region" evidence="1">
    <location>
        <begin position="6"/>
        <end position="65"/>
    </location>
</feature>
<proteinExistence type="predicted"/>
<evidence type="ECO:0000313" key="2">
    <source>
        <dbReference type="EMBL" id="MBC9984123.1"/>
    </source>
</evidence>
<keyword evidence="3" id="KW-1185">Reference proteome</keyword>
<reference evidence="2 3" key="1">
    <citation type="journal article" date="2020" name="Arch. Microbiol.">
        <title>Bradyrhizobium campsiandrae sp. nov., a nitrogen-fixing bacterial strain isolated from a native leguminous tree from the Amazon adapted to flooded conditions.</title>
        <authorList>
            <person name="Cabral Michel D."/>
            <person name="Martins da Costa E."/>
            <person name="Azarias Guimaraes A."/>
            <person name="Soares de Carvalho T."/>
            <person name="Santos de Castro Caputo P."/>
            <person name="Willems A."/>
            <person name="de Souza Moreira F.M."/>
        </authorList>
    </citation>
    <scope>NUCLEOTIDE SEQUENCE [LARGE SCALE GENOMIC DNA]</scope>
    <source>
        <strain evidence="3">INPA 384B</strain>
    </source>
</reference>
<keyword evidence="1" id="KW-0175">Coiled coil</keyword>
<organism evidence="2 3">
    <name type="scientific">Bradyrhizobium campsiandrae</name>
    <dbReference type="NCBI Taxonomy" id="1729892"/>
    <lineage>
        <taxon>Bacteria</taxon>
        <taxon>Pseudomonadati</taxon>
        <taxon>Pseudomonadota</taxon>
        <taxon>Alphaproteobacteria</taxon>
        <taxon>Hyphomicrobiales</taxon>
        <taxon>Nitrobacteraceae</taxon>
        <taxon>Bradyrhizobium</taxon>
    </lineage>
</organism>
<evidence type="ECO:0000313" key="3">
    <source>
        <dbReference type="Proteomes" id="UP000639516"/>
    </source>
</evidence>
<dbReference type="EMBL" id="JAATTO010000095">
    <property type="protein sequence ID" value="MBC9984123.1"/>
    <property type="molecule type" value="Genomic_DNA"/>
</dbReference>
<dbReference type="RefSeq" id="WP_188102890.1">
    <property type="nucleotide sequence ID" value="NZ_JAANIH010000029.1"/>
</dbReference>